<dbReference type="Gene3D" id="1.10.287.630">
    <property type="entry name" value="Helix hairpin bin"/>
    <property type="match status" value="1"/>
</dbReference>
<evidence type="ECO:0000256" key="4">
    <source>
        <dbReference type="ARBA" id="ARBA00022989"/>
    </source>
</evidence>
<evidence type="ECO:0000256" key="8">
    <source>
        <dbReference type="SAM" id="Phobius"/>
    </source>
</evidence>
<dbReference type="OrthoDB" id="432483at2759"/>
<dbReference type="PROSITE" id="PS50042">
    <property type="entry name" value="CNMP_BINDING_3"/>
    <property type="match status" value="1"/>
</dbReference>
<feature type="transmembrane region" description="Helical" evidence="8">
    <location>
        <begin position="62"/>
        <end position="87"/>
    </location>
</feature>
<dbReference type="FunFam" id="1.10.287.70:FF:000123">
    <property type="entry name" value="Potassium channel KAT3"/>
    <property type="match status" value="1"/>
</dbReference>
<dbReference type="InterPro" id="IPR018490">
    <property type="entry name" value="cNMP-bd_dom_sf"/>
</dbReference>
<dbReference type="PANTHER" id="PTHR45689:SF5">
    <property type="entry name" value="I[[H]] CHANNEL, ISOFORM E"/>
    <property type="match status" value="1"/>
</dbReference>
<evidence type="ECO:0000256" key="7">
    <source>
        <dbReference type="ARBA" id="ARBA00023303"/>
    </source>
</evidence>
<dbReference type="EMBL" id="MPUH01000382">
    <property type="protein sequence ID" value="OMJ81416.1"/>
    <property type="molecule type" value="Genomic_DNA"/>
</dbReference>
<keyword evidence="5" id="KW-0406">Ion transport</keyword>
<keyword evidence="6 8" id="KW-0472">Membrane</keyword>
<evidence type="ECO:0000256" key="3">
    <source>
        <dbReference type="ARBA" id="ARBA00022692"/>
    </source>
</evidence>
<reference evidence="10 11" key="1">
    <citation type="submission" date="2016-11" db="EMBL/GenBank/DDBJ databases">
        <title>The macronuclear genome of Stentor coeruleus: a giant cell with tiny introns.</title>
        <authorList>
            <person name="Slabodnick M."/>
            <person name="Ruby J.G."/>
            <person name="Reiff S.B."/>
            <person name="Swart E.C."/>
            <person name="Gosai S."/>
            <person name="Prabakaran S."/>
            <person name="Witkowska E."/>
            <person name="Larue G.E."/>
            <person name="Fisher S."/>
            <person name="Freeman R.M."/>
            <person name="Gunawardena J."/>
            <person name="Chu W."/>
            <person name="Stover N.A."/>
            <person name="Gregory B.D."/>
            <person name="Nowacki M."/>
            <person name="Derisi J."/>
            <person name="Roy S.W."/>
            <person name="Marshall W.F."/>
            <person name="Sood P."/>
        </authorList>
    </citation>
    <scope>NUCLEOTIDE SEQUENCE [LARGE SCALE GENOMIC DNA]</scope>
    <source>
        <strain evidence="10">WM001</strain>
    </source>
</reference>
<organism evidence="10 11">
    <name type="scientific">Stentor coeruleus</name>
    <dbReference type="NCBI Taxonomy" id="5963"/>
    <lineage>
        <taxon>Eukaryota</taxon>
        <taxon>Sar</taxon>
        <taxon>Alveolata</taxon>
        <taxon>Ciliophora</taxon>
        <taxon>Postciliodesmatophora</taxon>
        <taxon>Heterotrichea</taxon>
        <taxon>Heterotrichida</taxon>
        <taxon>Stentoridae</taxon>
        <taxon>Stentor</taxon>
    </lineage>
</organism>
<dbReference type="GO" id="GO:0035725">
    <property type="term" value="P:sodium ion transmembrane transport"/>
    <property type="evidence" value="ECO:0007669"/>
    <property type="project" value="TreeGrafter"/>
</dbReference>
<dbReference type="Pfam" id="PF00520">
    <property type="entry name" value="Ion_trans"/>
    <property type="match status" value="1"/>
</dbReference>
<dbReference type="PRINTS" id="PR01463">
    <property type="entry name" value="EAGCHANLFMLY"/>
</dbReference>
<dbReference type="GO" id="GO:0005249">
    <property type="term" value="F:voltage-gated potassium channel activity"/>
    <property type="evidence" value="ECO:0007669"/>
    <property type="project" value="InterPro"/>
</dbReference>
<evidence type="ECO:0000313" key="11">
    <source>
        <dbReference type="Proteomes" id="UP000187209"/>
    </source>
</evidence>
<dbReference type="PANTHER" id="PTHR45689">
    <property type="entry name" value="I[[H]] CHANNEL, ISOFORM E"/>
    <property type="match status" value="1"/>
</dbReference>
<dbReference type="InterPro" id="IPR005821">
    <property type="entry name" value="Ion_trans_dom"/>
</dbReference>
<protein>
    <recommendedName>
        <fullName evidence="9">Cyclic nucleotide-binding domain-containing protein</fullName>
    </recommendedName>
</protein>
<evidence type="ECO:0000256" key="1">
    <source>
        <dbReference type="ARBA" id="ARBA00004141"/>
    </source>
</evidence>
<sequence length="656" mass="76397">MITQKRIWSSTSLLDLSMYSRFTKEDVKAPTEKVDFFPTNPLFEDSYPGSKFIISPENTTKILWDICGFFIILYQAIFIPFYIAFSINLSTSSIFTVDFGIMIYFTIDILLNFNTSYYSHAELINDRKAIVKNYIKFWFWIDLISTFPYDVVYNVIEIRSHSFSYAPQLLRVLKFYRLLRLIRLAKMKKIFIQIEEYIDSEAIINFLIVLRLFVFAFFITHWIACLWYYVSLMESEYYAYTWLSVAYFETGSTAEVYVTSLYWAFTTMATVGYGDIVPITKNEMIFALVALLVSCGMFAYTVGSIGVLVSKYTQDEREYREKTVSINAFMKRRKIPIELRFRTRRYLEYTWEQYKLKTLGEGEIIELLSEPLREEIFVYTRGAVLHSCSIIHKYSSHFIQQLSKLLEVNTFAPSDIIFEEGEKSAGMYFIRNGEVELFQSSTGTLLKLLKSGKHCGEIALFCETPRCCSARSVDFLECLILEKKSLDMLFAKNPDALRLFEYTKNQCRKGDLSALDIRCYLCTEIGHVATRCTKFHLNVNNDYLKNKWIRSRNQATRLINPYDEPKNNFTKKKRKADLRKYNSSNVIGTEYGNRTVKCSKNLAQKISSFYDFDDSTNILDNQEIIKMTQSSFMRNARSSPGLSCDSLDALAVLNSK</sequence>
<keyword evidence="7" id="KW-0407">Ion channel</keyword>
<dbReference type="Gene3D" id="1.10.287.70">
    <property type="match status" value="1"/>
</dbReference>
<dbReference type="CDD" id="cd00038">
    <property type="entry name" value="CAP_ED"/>
    <property type="match status" value="1"/>
</dbReference>
<dbReference type="GO" id="GO:0003254">
    <property type="term" value="P:regulation of membrane depolarization"/>
    <property type="evidence" value="ECO:0007669"/>
    <property type="project" value="TreeGrafter"/>
</dbReference>
<feature type="transmembrane region" description="Helical" evidence="8">
    <location>
        <begin position="134"/>
        <end position="156"/>
    </location>
</feature>
<comment type="subcellular location">
    <subcellularLocation>
        <location evidence="1">Membrane</location>
        <topology evidence="1">Multi-pass membrane protein</topology>
    </subcellularLocation>
</comment>
<dbReference type="InterPro" id="IPR003938">
    <property type="entry name" value="K_chnl_volt-dep_EAG/ELK/ERG"/>
</dbReference>
<feature type="transmembrane region" description="Helical" evidence="8">
    <location>
        <begin position="93"/>
        <end position="113"/>
    </location>
</feature>
<feature type="transmembrane region" description="Helical" evidence="8">
    <location>
        <begin position="285"/>
        <end position="309"/>
    </location>
</feature>
<keyword evidence="2" id="KW-0813">Transport</keyword>
<dbReference type="InterPro" id="IPR000595">
    <property type="entry name" value="cNMP-bd_dom"/>
</dbReference>
<keyword evidence="11" id="KW-1185">Reference proteome</keyword>
<evidence type="ECO:0000313" key="10">
    <source>
        <dbReference type="EMBL" id="OMJ81416.1"/>
    </source>
</evidence>
<dbReference type="InterPro" id="IPR051413">
    <property type="entry name" value="K/Na_HCN_channel"/>
</dbReference>
<evidence type="ECO:0000256" key="5">
    <source>
        <dbReference type="ARBA" id="ARBA00023065"/>
    </source>
</evidence>
<evidence type="ECO:0000259" key="9">
    <source>
        <dbReference type="PROSITE" id="PS50042"/>
    </source>
</evidence>
<dbReference type="SUPFAM" id="SSF81324">
    <property type="entry name" value="Voltage-gated potassium channels"/>
    <property type="match status" value="1"/>
</dbReference>
<dbReference type="SMART" id="SM00100">
    <property type="entry name" value="cNMP"/>
    <property type="match status" value="1"/>
</dbReference>
<proteinExistence type="predicted"/>
<evidence type="ECO:0000256" key="2">
    <source>
        <dbReference type="ARBA" id="ARBA00022448"/>
    </source>
</evidence>
<gene>
    <name evidence="10" type="ORF">SteCoe_18155</name>
</gene>
<dbReference type="Pfam" id="PF00027">
    <property type="entry name" value="cNMP_binding"/>
    <property type="match status" value="1"/>
</dbReference>
<feature type="domain" description="Cyclic nucleotide-binding" evidence="9">
    <location>
        <begin position="390"/>
        <end position="498"/>
    </location>
</feature>
<keyword evidence="4 8" id="KW-1133">Transmembrane helix</keyword>
<dbReference type="SUPFAM" id="SSF51206">
    <property type="entry name" value="cAMP-binding domain-like"/>
    <property type="match status" value="1"/>
</dbReference>
<dbReference type="AlphaFoldDB" id="A0A1R2BXC8"/>
<dbReference type="GO" id="GO:0098855">
    <property type="term" value="C:HCN channel complex"/>
    <property type="evidence" value="ECO:0007669"/>
    <property type="project" value="TreeGrafter"/>
</dbReference>
<dbReference type="InterPro" id="IPR014710">
    <property type="entry name" value="RmlC-like_jellyroll"/>
</dbReference>
<dbReference type="Proteomes" id="UP000187209">
    <property type="component" value="Unassembled WGS sequence"/>
</dbReference>
<name>A0A1R2BXC8_9CILI</name>
<comment type="caution">
    <text evidence="10">The sequence shown here is derived from an EMBL/GenBank/DDBJ whole genome shotgun (WGS) entry which is preliminary data.</text>
</comment>
<accession>A0A1R2BXC8</accession>
<dbReference type="Gene3D" id="2.60.120.10">
    <property type="entry name" value="Jelly Rolls"/>
    <property type="match status" value="1"/>
</dbReference>
<keyword evidence="3 8" id="KW-0812">Transmembrane</keyword>
<feature type="transmembrane region" description="Helical" evidence="8">
    <location>
        <begin position="203"/>
        <end position="230"/>
    </location>
</feature>
<evidence type="ECO:0000256" key="6">
    <source>
        <dbReference type="ARBA" id="ARBA00023136"/>
    </source>
</evidence>